<gene>
    <name evidence="2" type="ORF">GHT06_008974</name>
</gene>
<protein>
    <submittedName>
        <fullName evidence="2">Uncharacterized protein</fullName>
    </submittedName>
</protein>
<keyword evidence="3" id="KW-1185">Reference proteome</keyword>
<dbReference type="EMBL" id="WJBH02000001">
    <property type="protein sequence ID" value="KAI9565194.1"/>
    <property type="molecule type" value="Genomic_DNA"/>
</dbReference>
<evidence type="ECO:0000256" key="1">
    <source>
        <dbReference type="SAM" id="MobiDB-lite"/>
    </source>
</evidence>
<evidence type="ECO:0000313" key="3">
    <source>
        <dbReference type="Proteomes" id="UP000820818"/>
    </source>
</evidence>
<name>A0AAD5L4P1_9CRUS</name>
<organism evidence="2 3">
    <name type="scientific">Daphnia sinensis</name>
    <dbReference type="NCBI Taxonomy" id="1820382"/>
    <lineage>
        <taxon>Eukaryota</taxon>
        <taxon>Metazoa</taxon>
        <taxon>Ecdysozoa</taxon>
        <taxon>Arthropoda</taxon>
        <taxon>Crustacea</taxon>
        <taxon>Branchiopoda</taxon>
        <taxon>Diplostraca</taxon>
        <taxon>Cladocera</taxon>
        <taxon>Anomopoda</taxon>
        <taxon>Daphniidae</taxon>
        <taxon>Daphnia</taxon>
        <taxon>Daphnia similis group</taxon>
    </lineage>
</organism>
<dbReference type="AlphaFoldDB" id="A0AAD5L4P1"/>
<reference evidence="2 3" key="1">
    <citation type="submission" date="2022-05" db="EMBL/GenBank/DDBJ databases">
        <title>A multi-omics perspective on studying reproductive biology in Daphnia sinensis.</title>
        <authorList>
            <person name="Jia J."/>
        </authorList>
    </citation>
    <scope>NUCLEOTIDE SEQUENCE [LARGE SCALE GENOMIC DNA]</scope>
    <source>
        <strain evidence="2 3">WSL</strain>
    </source>
</reference>
<dbReference type="Proteomes" id="UP000820818">
    <property type="component" value="Linkage Group LG1"/>
</dbReference>
<comment type="caution">
    <text evidence="2">The sequence shown here is derived from an EMBL/GenBank/DDBJ whole genome shotgun (WGS) entry which is preliminary data.</text>
</comment>
<evidence type="ECO:0000313" key="2">
    <source>
        <dbReference type="EMBL" id="KAI9565194.1"/>
    </source>
</evidence>
<proteinExistence type="predicted"/>
<feature type="region of interest" description="Disordered" evidence="1">
    <location>
        <begin position="56"/>
        <end position="97"/>
    </location>
</feature>
<sequence>MVIVSETWAVEVDEIYYPPREVKGAKLQKWCCLHMQPDPTTWRRELGFGQSYEVRLGKNPDSDLNTDAEGPLGQRKRKVPERYSPPPASGIPLKKPANNLLQRRLSKTSSVPAQILVPKARC</sequence>
<accession>A0AAD5L4P1</accession>